<protein>
    <submittedName>
        <fullName evidence="1">Uncharacterized protein</fullName>
    </submittedName>
</protein>
<comment type="caution">
    <text evidence="1">The sequence shown here is derived from an EMBL/GenBank/DDBJ whole genome shotgun (WGS) entry which is preliminary data.</text>
</comment>
<dbReference type="Proteomes" id="UP000886523">
    <property type="component" value="Unassembled WGS sequence"/>
</dbReference>
<reference evidence="1" key="1">
    <citation type="journal article" date="2020" name="Nat. Commun.">
        <title>Large-scale genome sequencing of mycorrhizal fungi provides insights into the early evolution of symbiotic traits.</title>
        <authorList>
            <person name="Miyauchi S."/>
            <person name="Kiss E."/>
            <person name="Kuo A."/>
            <person name="Drula E."/>
            <person name="Kohler A."/>
            <person name="Sanchez-Garcia M."/>
            <person name="Morin E."/>
            <person name="Andreopoulos B."/>
            <person name="Barry K.W."/>
            <person name="Bonito G."/>
            <person name="Buee M."/>
            <person name="Carver A."/>
            <person name="Chen C."/>
            <person name="Cichocki N."/>
            <person name="Clum A."/>
            <person name="Culley D."/>
            <person name="Crous P.W."/>
            <person name="Fauchery L."/>
            <person name="Girlanda M."/>
            <person name="Hayes R.D."/>
            <person name="Keri Z."/>
            <person name="LaButti K."/>
            <person name="Lipzen A."/>
            <person name="Lombard V."/>
            <person name="Magnuson J."/>
            <person name="Maillard F."/>
            <person name="Murat C."/>
            <person name="Nolan M."/>
            <person name="Ohm R.A."/>
            <person name="Pangilinan J."/>
            <person name="Pereira M.F."/>
            <person name="Perotto S."/>
            <person name="Peter M."/>
            <person name="Pfister S."/>
            <person name="Riley R."/>
            <person name="Sitrit Y."/>
            <person name="Stielow J.B."/>
            <person name="Szollosi G."/>
            <person name="Zifcakova L."/>
            <person name="Stursova M."/>
            <person name="Spatafora J.W."/>
            <person name="Tedersoo L."/>
            <person name="Vaario L.M."/>
            <person name="Yamada A."/>
            <person name="Yan M."/>
            <person name="Wang P."/>
            <person name="Xu J."/>
            <person name="Bruns T."/>
            <person name="Baldrian P."/>
            <person name="Vilgalys R."/>
            <person name="Dunand C."/>
            <person name="Henrissat B."/>
            <person name="Grigoriev I.V."/>
            <person name="Hibbett D."/>
            <person name="Nagy L.G."/>
            <person name="Martin F.M."/>
        </authorList>
    </citation>
    <scope>NUCLEOTIDE SEQUENCE</scope>
    <source>
        <strain evidence="1">UP504</strain>
    </source>
</reference>
<evidence type="ECO:0000313" key="2">
    <source>
        <dbReference type="Proteomes" id="UP000886523"/>
    </source>
</evidence>
<name>A0A9P6BAZ5_9AGAM</name>
<evidence type="ECO:0000313" key="1">
    <source>
        <dbReference type="EMBL" id="KAF9520170.1"/>
    </source>
</evidence>
<accession>A0A9P6BAZ5</accession>
<organism evidence="1 2">
    <name type="scientific">Hydnum rufescens UP504</name>
    <dbReference type="NCBI Taxonomy" id="1448309"/>
    <lineage>
        <taxon>Eukaryota</taxon>
        <taxon>Fungi</taxon>
        <taxon>Dikarya</taxon>
        <taxon>Basidiomycota</taxon>
        <taxon>Agaricomycotina</taxon>
        <taxon>Agaricomycetes</taxon>
        <taxon>Cantharellales</taxon>
        <taxon>Hydnaceae</taxon>
        <taxon>Hydnum</taxon>
    </lineage>
</organism>
<keyword evidence="2" id="KW-1185">Reference proteome</keyword>
<proteinExistence type="predicted"/>
<sequence>MPVSHGAYLLTKCSLYTIMGGPEESRENFDQVIPKIHIVLWECATIAFGGARLSHWEA</sequence>
<dbReference type="EMBL" id="MU128913">
    <property type="protein sequence ID" value="KAF9520170.1"/>
    <property type="molecule type" value="Genomic_DNA"/>
</dbReference>
<gene>
    <name evidence="1" type="ORF">BS47DRAFT_1336149</name>
</gene>
<dbReference type="AlphaFoldDB" id="A0A9P6BAZ5"/>